<dbReference type="PANTHER" id="PTHR43272:SF33">
    <property type="entry name" value="AMP-BINDING DOMAIN-CONTAINING PROTEIN-RELATED"/>
    <property type="match status" value="1"/>
</dbReference>
<dbReference type="Pfam" id="PF23562">
    <property type="entry name" value="AMP-binding_C_3"/>
    <property type="match status" value="1"/>
</dbReference>
<dbReference type="Gene3D" id="3.40.50.12780">
    <property type="entry name" value="N-terminal domain of ligase-like"/>
    <property type="match status" value="1"/>
</dbReference>
<keyword evidence="1" id="KW-0547">Nucleotide-binding</keyword>
<evidence type="ECO:0000313" key="5">
    <source>
        <dbReference type="Proteomes" id="UP000245523"/>
    </source>
</evidence>
<proteinExistence type="predicted"/>
<dbReference type="SUPFAM" id="SSF56801">
    <property type="entry name" value="Acetyl-CoA synthetase-like"/>
    <property type="match status" value="1"/>
</dbReference>
<dbReference type="InterPro" id="IPR020845">
    <property type="entry name" value="AMP-binding_CS"/>
</dbReference>
<dbReference type="InterPro" id="IPR000873">
    <property type="entry name" value="AMP-dep_synth/lig_dom"/>
</dbReference>
<organism evidence="4 5">
    <name type="scientific">Hallerella porci</name>
    <dbReference type="NCBI Taxonomy" id="1945871"/>
    <lineage>
        <taxon>Bacteria</taxon>
        <taxon>Pseudomonadati</taxon>
        <taxon>Fibrobacterota</taxon>
        <taxon>Fibrobacteria</taxon>
        <taxon>Fibrobacterales</taxon>
        <taxon>Fibrobacteraceae</taxon>
        <taxon>Hallerella</taxon>
    </lineage>
</organism>
<dbReference type="RefSeq" id="WP_106198077.1">
    <property type="nucleotide sequence ID" value="NZ_JAXEIU010000038.1"/>
</dbReference>
<keyword evidence="2" id="KW-0067">ATP-binding</keyword>
<dbReference type="EMBL" id="QGHD01000001">
    <property type="protein sequence ID" value="PWL04226.1"/>
    <property type="molecule type" value="Genomic_DNA"/>
</dbReference>
<evidence type="ECO:0000259" key="3">
    <source>
        <dbReference type="Pfam" id="PF00501"/>
    </source>
</evidence>
<evidence type="ECO:0000256" key="2">
    <source>
        <dbReference type="ARBA" id="ARBA00022840"/>
    </source>
</evidence>
<reference evidence="4 5" key="1">
    <citation type="submission" date="2018-05" db="EMBL/GenBank/DDBJ databases">
        <title>Animal gut microbial communities from fecal samples from Wisconsin, USA.</title>
        <authorList>
            <person name="Neumann A."/>
        </authorList>
    </citation>
    <scope>NUCLEOTIDE SEQUENCE [LARGE SCALE GENOMIC DNA]</scope>
    <source>
        <strain evidence="4 5">UWS4</strain>
    </source>
</reference>
<dbReference type="PROSITE" id="PS00455">
    <property type="entry name" value="AMP_BINDING"/>
    <property type="match status" value="1"/>
</dbReference>
<dbReference type="CDD" id="cd05907">
    <property type="entry name" value="VL_LC_FACS_like"/>
    <property type="match status" value="1"/>
</dbReference>
<accession>A0ABX5LP85</accession>
<protein>
    <submittedName>
        <fullName evidence="4">Long-chain acyl-CoA synthetase</fullName>
    </submittedName>
</protein>
<sequence>MEKRHFNSIPEVFLDMCQAKDFPGWFKRVNGSWEEYSGLRLQKMLFYATLAFAKYGVGEGKSLGIIAATSPNWIVADLACEICHAPTVPLFPNISEEHFEFQCDDSEIGFLAVDSIDDLDPGIKKHLARFRYVICFDENSKLPLNGIYWKNLLDEGEILSKEEGTVDWFRYRLNGIREEDLFSVIYTSGSTGLPKGAELSHKNMIAMITALDPMIHPDVATDSAISILPVAHVFERMAITFYASKHLKVYFADSPQNVGVIAHEVRPAIGTFVPRILEKLADAVSQREYKLSGLKRLLMHQAIRFAKKNIPGNGKIRRKIYDKLVYQKIREALGGKFKWIISGSSALNKTVYRFLINVGFPVFEGYGLTECSPVISANMPDANKAGSVGKPIASLQVKIGEQNEILVKGPSVFHGYRNMPEMNRAAWTSDGFFRTGDQGLIDSEGFLFLIGRIKEIFKTSTGKYVSPVPIELELSRHPIIDGAIVIANNRKFVSAILFLGYDAAMRITEKSRRDFHPEEAILDPRVLAVVQSHVDTVNRKLNHWEQIRKWTLVSSQLSVESGRLTPTLKLRRQIVEAEFVREIEKMYEEKR</sequence>
<name>A0ABX5LP85_9BACT</name>
<dbReference type="InterPro" id="IPR042099">
    <property type="entry name" value="ANL_N_sf"/>
</dbReference>
<evidence type="ECO:0000313" key="4">
    <source>
        <dbReference type="EMBL" id="PWL04226.1"/>
    </source>
</evidence>
<comment type="caution">
    <text evidence="4">The sequence shown here is derived from an EMBL/GenBank/DDBJ whole genome shotgun (WGS) entry which is preliminary data.</text>
</comment>
<evidence type="ECO:0000256" key="1">
    <source>
        <dbReference type="ARBA" id="ARBA00022741"/>
    </source>
</evidence>
<keyword evidence="5" id="KW-1185">Reference proteome</keyword>
<feature type="domain" description="AMP-dependent synthetase/ligase" evidence="3">
    <location>
        <begin position="48"/>
        <end position="416"/>
    </location>
</feature>
<gene>
    <name evidence="4" type="ORF">B0H50_101240</name>
</gene>
<dbReference type="PANTHER" id="PTHR43272">
    <property type="entry name" value="LONG-CHAIN-FATTY-ACID--COA LIGASE"/>
    <property type="match status" value="1"/>
</dbReference>
<dbReference type="Pfam" id="PF00501">
    <property type="entry name" value="AMP-binding"/>
    <property type="match status" value="1"/>
</dbReference>
<dbReference type="Proteomes" id="UP000245523">
    <property type="component" value="Unassembled WGS sequence"/>
</dbReference>